<dbReference type="RefSeq" id="WP_006974662.1">
    <property type="nucleotide sequence ID" value="NZ_ABCS01000071.1"/>
</dbReference>
<comment type="caution">
    <text evidence="2">The sequence shown here is derived from an EMBL/GenBank/DDBJ whole genome shotgun (WGS) entry which is preliminary data.</text>
</comment>
<keyword evidence="3" id="KW-1185">Reference proteome</keyword>
<evidence type="ECO:0000256" key="1">
    <source>
        <dbReference type="SAM" id="MobiDB-lite"/>
    </source>
</evidence>
<sequence>MDLRQAKLSSRSLIPLALAIPITGGLTAAERAALPDKREDPHRKSRVAAKVDA</sequence>
<gene>
    <name evidence="2" type="ORF">PPSIR1_26838</name>
</gene>
<protein>
    <submittedName>
        <fullName evidence="2">Uncharacterized protein</fullName>
    </submittedName>
</protein>
<dbReference type="Proteomes" id="UP000005801">
    <property type="component" value="Unassembled WGS sequence"/>
</dbReference>
<feature type="region of interest" description="Disordered" evidence="1">
    <location>
        <begin position="32"/>
        <end position="53"/>
    </location>
</feature>
<name>A6GD71_9BACT</name>
<feature type="compositionally biased region" description="Basic and acidic residues" evidence="1">
    <location>
        <begin position="33"/>
        <end position="42"/>
    </location>
</feature>
<reference evidence="2 3" key="1">
    <citation type="submission" date="2007-06" db="EMBL/GenBank/DDBJ databases">
        <authorList>
            <person name="Shimkets L."/>
            <person name="Ferriera S."/>
            <person name="Johnson J."/>
            <person name="Kravitz S."/>
            <person name="Beeson K."/>
            <person name="Sutton G."/>
            <person name="Rogers Y.-H."/>
            <person name="Friedman R."/>
            <person name="Frazier M."/>
            <person name="Venter J.C."/>
        </authorList>
    </citation>
    <scope>NUCLEOTIDE SEQUENCE [LARGE SCALE GENOMIC DNA]</scope>
    <source>
        <strain evidence="2 3">SIR-1</strain>
    </source>
</reference>
<dbReference type="AlphaFoldDB" id="A6GD71"/>
<organism evidence="2 3">
    <name type="scientific">Plesiocystis pacifica SIR-1</name>
    <dbReference type="NCBI Taxonomy" id="391625"/>
    <lineage>
        <taxon>Bacteria</taxon>
        <taxon>Pseudomonadati</taxon>
        <taxon>Myxococcota</taxon>
        <taxon>Polyangia</taxon>
        <taxon>Nannocystales</taxon>
        <taxon>Nannocystaceae</taxon>
        <taxon>Plesiocystis</taxon>
    </lineage>
</organism>
<proteinExistence type="predicted"/>
<accession>A6GD71</accession>
<evidence type="ECO:0000313" key="2">
    <source>
        <dbReference type="EMBL" id="EDM76146.1"/>
    </source>
</evidence>
<dbReference type="EMBL" id="ABCS01000071">
    <property type="protein sequence ID" value="EDM76146.1"/>
    <property type="molecule type" value="Genomic_DNA"/>
</dbReference>
<evidence type="ECO:0000313" key="3">
    <source>
        <dbReference type="Proteomes" id="UP000005801"/>
    </source>
</evidence>